<dbReference type="InterPro" id="IPR023214">
    <property type="entry name" value="HAD_sf"/>
</dbReference>
<dbReference type="EMBL" id="CP017768">
    <property type="protein sequence ID" value="AUB61232.1"/>
    <property type="molecule type" value="Genomic_DNA"/>
</dbReference>
<gene>
    <name evidence="16" type="ORF">BK007_02190</name>
    <name evidence="17" type="ORF">BK009_11465</name>
</gene>
<keyword evidence="12 14" id="KW-0472">Membrane</keyword>
<evidence type="ECO:0000256" key="14">
    <source>
        <dbReference type="SAM" id="Phobius"/>
    </source>
</evidence>
<evidence type="ECO:0000256" key="2">
    <source>
        <dbReference type="ARBA" id="ARBA00006024"/>
    </source>
</evidence>
<dbReference type="Pfam" id="PF00122">
    <property type="entry name" value="E1-E2_ATPase"/>
    <property type="match status" value="1"/>
</dbReference>
<dbReference type="GO" id="GO:0005886">
    <property type="term" value="C:plasma membrane"/>
    <property type="evidence" value="ECO:0007669"/>
    <property type="project" value="UniProtKB-SubCell"/>
</dbReference>
<dbReference type="NCBIfam" id="TIGR01494">
    <property type="entry name" value="ATPase_P-type"/>
    <property type="match status" value="1"/>
</dbReference>
<evidence type="ECO:0000256" key="3">
    <source>
        <dbReference type="ARBA" id="ARBA00022448"/>
    </source>
</evidence>
<dbReference type="InterPro" id="IPR044492">
    <property type="entry name" value="P_typ_ATPase_HD_dom"/>
</dbReference>
<keyword evidence="4" id="KW-1003">Cell membrane</keyword>
<feature type="region of interest" description="Disordered" evidence="13">
    <location>
        <begin position="1"/>
        <end position="21"/>
    </location>
</feature>
<keyword evidence="11" id="KW-0406">Ion transport</keyword>
<evidence type="ECO:0000256" key="9">
    <source>
        <dbReference type="ARBA" id="ARBA00022967"/>
    </source>
</evidence>
<organism evidence="16 19">
    <name type="scientific">Methanobacterium subterraneum</name>
    <dbReference type="NCBI Taxonomy" id="59277"/>
    <lineage>
        <taxon>Archaea</taxon>
        <taxon>Methanobacteriati</taxon>
        <taxon>Methanobacteriota</taxon>
        <taxon>Methanomada group</taxon>
        <taxon>Methanobacteria</taxon>
        <taxon>Methanobacteriales</taxon>
        <taxon>Methanobacteriaceae</taxon>
        <taxon>Methanobacterium</taxon>
    </lineage>
</organism>
<dbReference type="NCBIfam" id="TIGR01512">
    <property type="entry name" value="ATPase-IB2_Cd"/>
    <property type="match status" value="1"/>
</dbReference>
<evidence type="ECO:0000313" key="17">
    <source>
        <dbReference type="EMBL" id="AUB61232.1"/>
    </source>
</evidence>
<feature type="domain" description="P-type ATPase A" evidence="15">
    <location>
        <begin position="147"/>
        <end position="247"/>
    </location>
</feature>
<dbReference type="FunFam" id="2.70.150.10:FF:000002">
    <property type="entry name" value="Copper-transporting ATPase 1, putative"/>
    <property type="match status" value="1"/>
</dbReference>
<keyword evidence="3" id="KW-0813">Transport</keyword>
<dbReference type="PRINTS" id="PR00941">
    <property type="entry name" value="CDATPASE"/>
</dbReference>
<evidence type="ECO:0000256" key="8">
    <source>
        <dbReference type="ARBA" id="ARBA00022840"/>
    </source>
</evidence>
<feature type="transmembrane region" description="Helical" evidence="14">
    <location>
        <begin position="69"/>
        <end position="87"/>
    </location>
</feature>
<evidence type="ECO:0000256" key="4">
    <source>
        <dbReference type="ARBA" id="ARBA00022475"/>
    </source>
</evidence>
<dbReference type="SFLD" id="SFLDG00002">
    <property type="entry name" value="C1.7:_P-type_atpase_like"/>
    <property type="match status" value="1"/>
</dbReference>
<evidence type="ECO:0000256" key="10">
    <source>
        <dbReference type="ARBA" id="ARBA00022989"/>
    </source>
</evidence>
<dbReference type="InterPro" id="IPR027256">
    <property type="entry name" value="P-typ_ATPase_IB"/>
</dbReference>
<proteinExistence type="inferred from homology"/>
<evidence type="ECO:0000256" key="12">
    <source>
        <dbReference type="ARBA" id="ARBA00023136"/>
    </source>
</evidence>
<keyword evidence="8" id="KW-0067">ATP-binding</keyword>
<dbReference type="InterPro" id="IPR001757">
    <property type="entry name" value="P_typ_ATPase"/>
</dbReference>
<dbReference type="InterPro" id="IPR023298">
    <property type="entry name" value="ATPase_P-typ_TM_dom_sf"/>
</dbReference>
<dbReference type="Pfam" id="PF00702">
    <property type="entry name" value="Hydrolase"/>
    <property type="match status" value="1"/>
</dbReference>
<keyword evidence="5 14" id="KW-0812">Transmembrane</keyword>
<dbReference type="RefSeq" id="WP_100904926.1">
    <property type="nucleotide sequence ID" value="NZ_CP017766.1"/>
</dbReference>
<keyword evidence="7" id="KW-0547">Nucleotide-binding</keyword>
<dbReference type="PROSITE" id="PS00154">
    <property type="entry name" value="ATPASE_E1_E2"/>
    <property type="match status" value="1"/>
</dbReference>
<dbReference type="GO" id="GO:0046872">
    <property type="term" value="F:metal ion binding"/>
    <property type="evidence" value="ECO:0007669"/>
    <property type="project" value="UniProtKB-KW"/>
</dbReference>
<evidence type="ECO:0000256" key="5">
    <source>
        <dbReference type="ARBA" id="ARBA00022692"/>
    </source>
</evidence>
<dbReference type="InterPro" id="IPR018303">
    <property type="entry name" value="ATPase_P-typ_P_site"/>
</dbReference>
<dbReference type="SUPFAM" id="SSF56784">
    <property type="entry name" value="HAD-like"/>
    <property type="match status" value="1"/>
</dbReference>
<dbReference type="PRINTS" id="PR00119">
    <property type="entry name" value="CATATPASE"/>
</dbReference>
<dbReference type="InterPro" id="IPR059000">
    <property type="entry name" value="ATPase_P-type_domA"/>
</dbReference>
<dbReference type="Proteomes" id="UP000232806">
    <property type="component" value="Chromosome"/>
</dbReference>
<dbReference type="SUPFAM" id="SSF81665">
    <property type="entry name" value="Calcium ATPase, transmembrane domain M"/>
    <property type="match status" value="1"/>
</dbReference>
<dbReference type="Proteomes" id="UP000232631">
    <property type="component" value="Chromosome"/>
</dbReference>
<dbReference type="GO" id="GO:0019829">
    <property type="term" value="F:ATPase-coupled monoatomic cation transmembrane transporter activity"/>
    <property type="evidence" value="ECO:0007669"/>
    <property type="project" value="InterPro"/>
</dbReference>
<accession>A0A2H4VA48</accession>
<dbReference type="GO" id="GO:0016887">
    <property type="term" value="F:ATP hydrolysis activity"/>
    <property type="evidence" value="ECO:0007669"/>
    <property type="project" value="InterPro"/>
</dbReference>
<dbReference type="OrthoDB" id="8588at2157"/>
<evidence type="ECO:0000313" key="19">
    <source>
        <dbReference type="Proteomes" id="UP000232806"/>
    </source>
</evidence>
<dbReference type="InterPro" id="IPR036412">
    <property type="entry name" value="HAD-like_sf"/>
</dbReference>
<keyword evidence="9" id="KW-1278">Translocase</keyword>
<dbReference type="Gene3D" id="3.40.1110.10">
    <property type="entry name" value="Calcium-transporting ATPase, cytoplasmic domain N"/>
    <property type="match status" value="1"/>
</dbReference>
<dbReference type="InterPro" id="IPR008250">
    <property type="entry name" value="ATPase_P-typ_transduc_dom_A_sf"/>
</dbReference>
<evidence type="ECO:0000256" key="6">
    <source>
        <dbReference type="ARBA" id="ARBA00022723"/>
    </source>
</evidence>
<keyword evidence="6" id="KW-0479">Metal-binding</keyword>
<evidence type="ECO:0000256" key="11">
    <source>
        <dbReference type="ARBA" id="ARBA00023065"/>
    </source>
</evidence>
<comment type="subcellular location">
    <subcellularLocation>
        <location evidence="1">Cell membrane</location>
        <topology evidence="1">Multi-pass membrane protein</topology>
    </subcellularLocation>
</comment>
<evidence type="ECO:0000313" key="18">
    <source>
        <dbReference type="Proteomes" id="UP000232631"/>
    </source>
</evidence>
<feature type="transmembrane region" description="Helical" evidence="14">
    <location>
        <begin position="294"/>
        <end position="312"/>
    </location>
</feature>
<reference evidence="18 19" key="1">
    <citation type="submission" date="2016-10" db="EMBL/GenBank/DDBJ databases">
        <title>Comparative genomics between deep and shallow subseafloor isolates.</title>
        <authorList>
            <person name="Ishii S."/>
            <person name="Miller J.R."/>
            <person name="Sutton G."/>
            <person name="Suzuki S."/>
            <person name="Methe B."/>
            <person name="Inagaki F."/>
            <person name="Imachi H."/>
        </authorList>
    </citation>
    <scope>NUCLEOTIDE SEQUENCE [LARGE SCALE GENOMIC DNA]</scope>
    <source>
        <strain evidence="17 18">A8p</strain>
        <strain evidence="16 19">MO-MB1</strain>
    </source>
</reference>
<dbReference type="GO" id="GO:0005524">
    <property type="term" value="F:ATP binding"/>
    <property type="evidence" value="ECO:0007669"/>
    <property type="project" value="UniProtKB-KW"/>
</dbReference>
<dbReference type="FunFam" id="3.40.50.1000:FF:000020">
    <property type="entry name" value="Probable cation-transporting P-type ATPase"/>
    <property type="match status" value="1"/>
</dbReference>
<evidence type="ECO:0000256" key="13">
    <source>
        <dbReference type="SAM" id="MobiDB-lite"/>
    </source>
</evidence>
<dbReference type="Gene3D" id="2.70.150.10">
    <property type="entry name" value="Calcium-transporting ATPase, cytoplasmic transduction domain A"/>
    <property type="match status" value="1"/>
</dbReference>
<feature type="transmembrane region" description="Helical" evidence="14">
    <location>
        <begin position="624"/>
        <end position="655"/>
    </location>
</feature>
<dbReference type="InterPro" id="IPR051014">
    <property type="entry name" value="Cation_Transport_ATPase_IB"/>
</dbReference>
<feature type="transmembrane region" description="Helical" evidence="14">
    <location>
        <begin position="267"/>
        <end position="287"/>
    </location>
</feature>
<dbReference type="InterPro" id="IPR023299">
    <property type="entry name" value="ATPase_P-typ_cyto_dom_N"/>
</dbReference>
<dbReference type="AlphaFoldDB" id="A0A2H4VA48"/>
<dbReference type="NCBIfam" id="TIGR01525">
    <property type="entry name" value="ATPase-IB_hvy"/>
    <property type="match status" value="1"/>
</dbReference>
<comment type="similarity">
    <text evidence="2">Belongs to the cation transport ATPase (P-type) (TC 3.A.3) family. Type IB subfamily.</text>
</comment>
<dbReference type="NCBIfam" id="TIGR01511">
    <property type="entry name" value="ATPase-IB1_Cu"/>
    <property type="match status" value="1"/>
</dbReference>
<evidence type="ECO:0000313" key="16">
    <source>
        <dbReference type="EMBL" id="AUB54948.1"/>
    </source>
</evidence>
<dbReference type="SFLD" id="SFLDS00003">
    <property type="entry name" value="Haloacid_Dehalogenase"/>
    <property type="match status" value="1"/>
</dbReference>
<dbReference type="EMBL" id="CP017766">
    <property type="protein sequence ID" value="AUB54948.1"/>
    <property type="molecule type" value="Genomic_DNA"/>
</dbReference>
<protein>
    <submittedName>
        <fullName evidence="16">ATPase</fullName>
    </submittedName>
</protein>
<dbReference type="KEGG" id="msub:BK009_11465"/>
<dbReference type="SFLD" id="SFLDF00027">
    <property type="entry name" value="p-type_atpase"/>
    <property type="match status" value="1"/>
</dbReference>
<keyword evidence="18" id="KW-1185">Reference proteome</keyword>
<keyword evidence="10 14" id="KW-1133">Transmembrane helix</keyword>
<evidence type="ECO:0000259" key="15">
    <source>
        <dbReference type="Pfam" id="PF00122"/>
    </source>
</evidence>
<feature type="transmembrane region" description="Helical" evidence="14">
    <location>
        <begin position="41"/>
        <end position="57"/>
    </location>
</feature>
<dbReference type="PANTHER" id="PTHR48085:SF5">
    <property type="entry name" value="CADMIUM_ZINC-TRANSPORTING ATPASE HMA4-RELATED"/>
    <property type="match status" value="1"/>
</dbReference>
<evidence type="ECO:0000256" key="1">
    <source>
        <dbReference type="ARBA" id="ARBA00004651"/>
    </source>
</evidence>
<name>A0A2H4VA48_9EURY</name>
<accession>A0A2H4VT35</accession>
<dbReference type="PANTHER" id="PTHR48085">
    <property type="entry name" value="CADMIUM/ZINC-TRANSPORTING ATPASE HMA2-RELATED"/>
    <property type="match status" value="1"/>
</dbReference>
<dbReference type="Gene3D" id="3.40.50.1000">
    <property type="entry name" value="HAD superfamily/HAD-like"/>
    <property type="match status" value="1"/>
</dbReference>
<sequence length="663" mass="72245">MSEDNHQNQQRDSKNDSSDTCTCCGGDPYGEKQPRWKNKPLAIILTSAVIFIVGIILERFMNQGLLAELAFLAVVAVAGFEIINGAFKGLSKLRFNMNLLITIAAAGAFLIGHGEEGAAVMFLFYVAEFLEDYASERAQRSIAALLKLAPETAHVIRNGHEMEIHTHAVNLDELVVIRPGDKVPLDGLVVRGISAVDQSPITGESMPVTKRKGDQVFAGTINTEGYLEIRVNRKSNETIISRIIELVRQSKEKKSRTESFIDRFASYYTPAVILIAILVATLPPFLLGMSFNDWFYRALVLLVVSCPCALAISTPVSMVSGITSATRNGVLIKGGEYVEEMKKVKVMVFDKTGTLTEGQLEVTNIINFNNSSKDEILTIAASLESHSKHPLAKAILQRAKDDDLKLEEVHNFKSITGIGLKGKINGNQFQVGNKSLFENSILLSDHKSPDGKIREINEEYEKEGKTTILVGNETAIIGLIVLADRIRDNAKKTVEYLKNNGIRIVMLTGDNECTAKRVASHLGLNEYYHSLLPDDKVQKIDELVKSHGHVVMVGDGVNDAPALARANIGIAMGAAGSDVAIESADIALMHDDLSKLEYLLKLSRKTMGVVQQNVALSIVVKSSFALFAVLGFVTLWMAVGIGDMGLSLAVILNAIRIGSGKIQ</sequence>
<evidence type="ECO:0000256" key="7">
    <source>
        <dbReference type="ARBA" id="ARBA00022741"/>
    </source>
</evidence>
<dbReference type="GeneID" id="35127127"/>
<dbReference type="SUPFAM" id="SSF81653">
    <property type="entry name" value="Calcium ATPase, transduction domain A"/>
    <property type="match status" value="1"/>
</dbReference>
<feature type="compositionally biased region" description="Basic and acidic residues" evidence="13">
    <location>
        <begin position="1"/>
        <end position="17"/>
    </location>
</feature>